<protein>
    <submittedName>
        <fullName evidence="1">Uncharacterized protein</fullName>
    </submittedName>
</protein>
<name>A0A5C5FSV7_9BASI</name>
<sequence length="295" mass="31916">MATGALEAILVSPAPWSLTGEGWIIPFHAPFSDEPVPLPEGACAPLERGSKADPSGRFHGGLGMVLVVRYASSDVGPYDELMYIPGLCSRPDKRTKKACESDFALSISRIYVSTDASVANGRRNWSIPKHRAVFDFSTSSSGRTTLSVSHPSSPLTPFFRCALRPSRLMPVALPVRTSWLSSRVARACMAGYAPALVQPPLPGATSQTSDVQETGQRIDALVASEKAYRVEPSASGWARALVVEPFPEDDDERDWSRFGDGVSFPKFQPCGSRMSVQVQGLEMGFPVPEELDGWV</sequence>
<dbReference type="PANTHER" id="PTHR40518:SF1">
    <property type="entry name" value="ACETOACETATE DECARBOXYLASE"/>
    <property type="match status" value="1"/>
</dbReference>
<dbReference type="EMBL" id="SOZI01000079">
    <property type="protein sequence ID" value="TNY19987.1"/>
    <property type="molecule type" value="Genomic_DNA"/>
</dbReference>
<dbReference type="Proteomes" id="UP000311382">
    <property type="component" value="Unassembled WGS sequence"/>
</dbReference>
<dbReference type="OrthoDB" id="9970474at2759"/>
<proteinExistence type="predicted"/>
<organism evidence="1 2">
    <name type="scientific">Rhodotorula diobovata</name>
    <dbReference type="NCBI Taxonomy" id="5288"/>
    <lineage>
        <taxon>Eukaryota</taxon>
        <taxon>Fungi</taxon>
        <taxon>Dikarya</taxon>
        <taxon>Basidiomycota</taxon>
        <taxon>Pucciniomycotina</taxon>
        <taxon>Microbotryomycetes</taxon>
        <taxon>Sporidiobolales</taxon>
        <taxon>Sporidiobolaceae</taxon>
        <taxon>Rhodotorula</taxon>
    </lineage>
</organism>
<dbReference type="InterPro" id="IPR023375">
    <property type="entry name" value="ADC_dom_sf"/>
</dbReference>
<dbReference type="AlphaFoldDB" id="A0A5C5FSV7"/>
<dbReference type="SUPFAM" id="SSF160104">
    <property type="entry name" value="Acetoacetate decarboxylase-like"/>
    <property type="match status" value="1"/>
</dbReference>
<evidence type="ECO:0000313" key="2">
    <source>
        <dbReference type="Proteomes" id="UP000311382"/>
    </source>
</evidence>
<reference evidence="1 2" key="1">
    <citation type="submission" date="2019-03" db="EMBL/GenBank/DDBJ databases">
        <title>Rhodosporidium diobovatum UCD-FST 08-225 genome sequencing, assembly, and annotation.</title>
        <authorList>
            <person name="Fakankun I.U."/>
            <person name="Fristensky B."/>
            <person name="Levin D.B."/>
        </authorList>
    </citation>
    <scope>NUCLEOTIDE SEQUENCE [LARGE SCALE GENOMIC DNA]</scope>
    <source>
        <strain evidence="1 2">UCD-FST 08-225</strain>
    </source>
</reference>
<dbReference type="PANTHER" id="PTHR40518">
    <property type="entry name" value="ACETOACETATE DECARBOXYLASE"/>
    <property type="match status" value="1"/>
</dbReference>
<comment type="caution">
    <text evidence="1">The sequence shown here is derived from an EMBL/GenBank/DDBJ whole genome shotgun (WGS) entry which is preliminary data.</text>
</comment>
<gene>
    <name evidence="1" type="ORF">DMC30DRAFT_447466</name>
</gene>
<evidence type="ECO:0000313" key="1">
    <source>
        <dbReference type="EMBL" id="TNY19987.1"/>
    </source>
</evidence>
<accession>A0A5C5FSV7</accession>
<dbReference type="Gene3D" id="2.40.400.10">
    <property type="entry name" value="Acetoacetate decarboxylase-like"/>
    <property type="match status" value="1"/>
</dbReference>
<keyword evidence="2" id="KW-1185">Reference proteome</keyword>